<dbReference type="PANTHER" id="PTHR46927:SF3">
    <property type="entry name" value="THAP-TYPE DOMAIN-CONTAINING PROTEIN"/>
    <property type="match status" value="1"/>
</dbReference>
<dbReference type="GeneTree" id="ENSGT00940000181939"/>
<dbReference type="SMART" id="SM00980">
    <property type="entry name" value="THAP"/>
    <property type="match status" value="1"/>
</dbReference>
<dbReference type="GO" id="GO:0003677">
    <property type="term" value="F:DNA binding"/>
    <property type="evidence" value="ECO:0007669"/>
    <property type="project" value="UniProtKB-UniRule"/>
</dbReference>
<dbReference type="SUPFAM" id="SSF57716">
    <property type="entry name" value="Glucocorticoid receptor-like (DNA-binding domain)"/>
    <property type="match status" value="1"/>
</dbReference>
<keyword evidence="2 5" id="KW-0863">Zinc-finger</keyword>
<evidence type="ECO:0000256" key="1">
    <source>
        <dbReference type="ARBA" id="ARBA00022723"/>
    </source>
</evidence>
<dbReference type="OMA" id="QATERNY"/>
<reference evidence="7" key="2">
    <citation type="submission" date="2025-08" db="UniProtKB">
        <authorList>
            <consortium name="Ensembl"/>
        </authorList>
    </citation>
    <scope>IDENTIFICATION</scope>
</reference>
<name>A0A3B4BVB3_PYGNA</name>
<keyword evidence="1" id="KW-0479">Metal-binding</keyword>
<dbReference type="Ensembl" id="ENSPNAT00000010418.2">
    <property type="protein sequence ID" value="ENSPNAP00000002439.2"/>
    <property type="gene ID" value="ENSPNAG00000008828.2"/>
</dbReference>
<reference evidence="7 8" key="1">
    <citation type="submission" date="2020-10" db="EMBL/GenBank/DDBJ databases">
        <title>Pygocentrus nattereri (red-bellied piranha) genome, fPygNat1, primary haplotype.</title>
        <authorList>
            <person name="Myers G."/>
            <person name="Meyer A."/>
            <person name="Karagic N."/>
            <person name="Pippel M."/>
            <person name="Winkler S."/>
            <person name="Tracey A."/>
            <person name="Wood J."/>
            <person name="Formenti G."/>
            <person name="Howe K."/>
            <person name="Fedrigo O."/>
            <person name="Jarvis E.D."/>
        </authorList>
    </citation>
    <scope>NUCLEOTIDE SEQUENCE [LARGE SCALE GENOMIC DNA]</scope>
</reference>
<evidence type="ECO:0000256" key="5">
    <source>
        <dbReference type="PROSITE-ProRule" id="PRU00309"/>
    </source>
</evidence>
<evidence type="ECO:0000313" key="7">
    <source>
        <dbReference type="Ensembl" id="ENSPNAP00000002439.2"/>
    </source>
</evidence>
<feature type="domain" description="THAP-type" evidence="6">
    <location>
        <begin position="1"/>
        <end position="60"/>
    </location>
</feature>
<keyword evidence="4 5" id="KW-0238">DNA-binding</keyword>
<dbReference type="PROSITE" id="PS50950">
    <property type="entry name" value="ZF_THAP"/>
    <property type="match status" value="1"/>
</dbReference>
<dbReference type="Pfam" id="PF05485">
    <property type="entry name" value="THAP"/>
    <property type="match status" value="1"/>
</dbReference>
<dbReference type="Proteomes" id="UP001501920">
    <property type="component" value="Chromosome 16"/>
</dbReference>
<organism evidence="7 8">
    <name type="scientific">Pygocentrus nattereri</name>
    <name type="common">Red-bellied piranha</name>
    <dbReference type="NCBI Taxonomy" id="42514"/>
    <lineage>
        <taxon>Eukaryota</taxon>
        <taxon>Metazoa</taxon>
        <taxon>Chordata</taxon>
        <taxon>Craniata</taxon>
        <taxon>Vertebrata</taxon>
        <taxon>Euteleostomi</taxon>
        <taxon>Actinopterygii</taxon>
        <taxon>Neopterygii</taxon>
        <taxon>Teleostei</taxon>
        <taxon>Ostariophysi</taxon>
        <taxon>Characiformes</taxon>
        <taxon>Characoidei</taxon>
        <taxon>Pygocentrus</taxon>
    </lineage>
</organism>
<keyword evidence="8" id="KW-1185">Reference proteome</keyword>
<dbReference type="InterPro" id="IPR052224">
    <property type="entry name" value="THAP_domain_protein"/>
</dbReference>
<dbReference type="GO" id="GO:0008270">
    <property type="term" value="F:zinc ion binding"/>
    <property type="evidence" value="ECO:0007669"/>
    <property type="project" value="UniProtKB-KW"/>
</dbReference>
<dbReference type="PANTHER" id="PTHR46927">
    <property type="entry name" value="AGAP005574-PA"/>
    <property type="match status" value="1"/>
</dbReference>
<dbReference type="InterPro" id="IPR006612">
    <property type="entry name" value="THAP_Znf"/>
</dbReference>
<accession>A0A3B4BVB3</accession>
<reference evidence="7" key="3">
    <citation type="submission" date="2025-09" db="UniProtKB">
        <authorList>
            <consortium name="Ensembl"/>
        </authorList>
    </citation>
    <scope>IDENTIFICATION</scope>
</reference>
<evidence type="ECO:0000313" key="8">
    <source>
        <dbReference type="Proteomes" id="UP001501920"/>
    </source>
</evidence>
<sequence>MSVLCCTALKEGYLQQWIANMGKPEGWTPSESSVLCSAHFSPECFDGSAHLLPDAIPTVFSPAEFMVRFYWLVMPPH</sequence>
<protein>
    <recommendedName>
        <fullName evidence="6">THAP-type domain-containing protein</fullName>
    </recommendedName>
</protein>
<evidence type="ECO:0000256" key="2">
    <source>
        <dbReference type="ARBA" id="ARBA00022771"/>
    </source>
</evidence>
<evidence type="ECO:0000259" key="6">
    <source>
        <dbReference type="PROSITE" id="PS50950"/>
    </source>
</evidence>
<dbReference type="SMART" id="SM00692">
    <property type="entry name" value="DM3"/>
    <property type="match status" value="1"/>
</dbReference>
<evidence type="ECO:0000256" key="3">
    <source>
        <dbReference type="ARBA" id="ARBA00022833"/>
    </source>
</evidence>
<keyword evidence="3" id="KW-0862">Zinc</keyword>
<proteinExistence type="predicted"/>
<evidence type="ECO:0000256" key="4">
    <source>
        <dbReference type="ARBA" id="ARBA00023125"/>
    </source>
</evidence>
<dbReference type="AlphaFoldDB" id="A0A3B4BVB3"/>